<accession>A0A926DND6</accession>
<evidence type="ECO:0000313" key="3">
    <source>
        <dbReference type="Proteomes" id="UP000611762"/>
    </source>
</evidence>
<dbReference type="InterPro" id="IPR037053">
    <property type="entry name" value="Phage_tail_collar_dom_sf"/>
</dbReference>
<reference evidence="2" key="1">
    <citation type="submission" date="2020-08" db="EMBL/GenBank/DDBJ databases">
        <title>Genome public.</title>
        <authorList>
            <person name="Liu C."/>
            <person name="Sun Q."/>
        </authorList>
    </citation>
    <scope>NUCLEOTIDE SEQUENCE</scope>
    <source>
        <strain evidence="2">H8</strain>
    </source>
</reference>
<dbReference type="Pfam" id="PF07484">
    <property type="entry name" value="Collar"/>
    <property type="match status" value="1"/>
</dbReference>
<evidence type="ECO:0000313" key="2">
    <source>
        <dbReference type="EMBL" id="MBC8540877.1"/>
    </source>
</evidence>
<proteinExistence type="predicted"/>
<evidence type="ECO:0000259" key="1">
    <source>
        <dbReference type="Pfam" id="PF07484"/>
    </source>
</evidence>
<comment type="caution">
    <text evidence="2">The sequence shown here is derived from an EMBL/GenBank/DDBJ whole genome shotgun (WGS) entry which is preliminary data.</text>
</comment>
<organism evidence="2 3">
    <name type="scientific">Congzhengia minquanensis</name>
    <dbReference type="NCBI Taxonomy" id="2763657"/>
    <lineage>
        <taxon>Bacteria</taxon>
        <taxon>Bacillati</taxon>
        <taxon>Bacillota</taxon>
        <taxon>Clostridia</taxon>
        <taxon>Eubacteriales</taxon>
        <taxon>Oscillospiraceae</taxon>
        <taxon>Congzhengia</taxon>
    </lineage>
</organism>
<gene>
    <name evidence="2" type="ORF">H8698_07800</name>
</gene>
<feature type="domain" description="Phage tail collar" evidence="1">
    <location>
        <begin position="21"/>
        <end position="78"/>
    </location>
</feature>
<dbReference type="InterPro" id="IPR011083">
    <property type="entry name" value="Phage_tail_collar_dom"/>
</dbReference>
<sequence length="159" mass="17142">MEDGINDAHKLAEDLYSMLVGFVSYYCKDTAPDGWVVCDGRALSRTTYSALFNIIGITFGSGDGSTTFNIPDLRGEFIRGYDAGRGIDNGRVFGGAQNGTRLTTDEHGVRYVSDGEDNKTVRAHEGGNASLGNNINSIATRPRNVALLPCIYTGVHKTE</sequence>
<dbReference type="Gene3D" id="3.90.1340.10">
    <property type="entry name" value="Phage tail collar domain"/>
    <property type="match status" value="1"/>
</dbReference>
<name>A0A926DND6_9FIRM</name>
<dbReference type="EMBL" id="JACRSU010000002">
    <property type="protein sequence ID" value="MBC8540877.1"/>
    <property type="molecule type" value="Genomic_DNA"/>
</dbReference>
<dbReference type="Proteomes" id="UP000611762">
    <property type="component" value="Unassembled WGS sequence"/>
</dbReference>
<dbReference type="AlphaFoldDB" id="A0A926DND6"/>
<keyword evidence="3" id="KW-1185">Reference proteome</keyword>
<dbReference type="SUPFAM" id="SSF88874">
    <property type="entry name" value="Receptor-binding domain of short tail fibre protein gp12"/>
    <property type="match status" value="1"/>
</dbReference>
<protein>
    <submittedName>
        <fullName evidence="2">Tail fiber protein</fullName>
    </submittedName>
</protein>